<reference evidence="2" key="1">
    <citation type="submission" date="2014-12" db="EMBL/GenBank/DDBJ databases">
        <title>Insight into the proteome of Arion vulgaris.</title>
        <authorList>
            <person name="Aradska J."/>
            <person name="Bulat T."/>
            <person name="Smidak R."/>
            <person name="Sarate P."/>
            <person name="Gangsoo J."/>
            <person name="Sialana F."/>
            <person name="Bilban M."/>
            <person name="Lubec G."/>
        </authorList>
    </citation>
    <scope>NUCLEOTIDE SEQUENCE</scope>
    <source>
        <tissue evidence="2">Skin</tissue>
    </source>
</reference>
<gene>
    <name evidence="2" type="primary">ORF222796</name>
</gene>
<dbReference type="EMBL" id="HACG01053207">
    <property type="protein sequence ID" value="CEL00078.1"/>
    <property type="molecule type" value="Transcribed_RNA"/>
</dbReference>
<evidence type="ECO:0000313" key="2">
    <source>
        <dbReference type="EMBL" id="CEL00078.1"/>
    </source>
</evidence>
<feature type="compositionally biased region" description="Low complexity" evidence="1">
    <location>
        <begin position="1"/>
        <end position="30"/>
    </location>
</feature>
<feature type="compositionally biased region" description="Low complexity" evidence="1">
    <location>
        <begin position="43"/>
        <end position="67"/>
    </location>
</feature>
<name>A0A0B7C4E7_9EUPU</name>
<protein>
    <submittedName>
        <fullName evidence="2">Uncharacterized protein</fullName>
    </submittedName>
</protein>
<feature type="non-terminal residue" evidence="2">
    <location>
        <position position="1"/>
    </location>
</feature>
<feature type="region of interest" description="Disordered" evidence="1">
    <location>
        <begin position="1"/>
        <end position="87"/>
    </location>
</feature>
<organism evidence="2">
    <name type="scientific">Arion vulgaris</name>
    <dbReference type="NCBI Taxonomy" id="1028688"/>
    <lineage>
        <taxon>Eukaryota</taxon>
        <taxon>Metazoa</taxon>
        <taxon>Spiralia</taxon>
        <taxon>Lophotrochozoa</taxon>
        <taxon>Mollusca</taxon>
        <taxon>Gastropoda</taxon>
        <taxon>Heterobranchia</taxon>
        <taxon>Euthyneura</taxon>
        <taxon>Panpulmonata</taxon>
        <taxon>Eupulmonata</taxon>
        <taxon>Stylommatophora</taxon>
        <taxon>Helicina</taxon>
        <taxon>Arionoidea</taxon>
        <taxon>Arionidae</taxon>
        <taxon>Arion</taxon>
    </lineage>
</organism>
<evidence type="ECO:0000256" key="1">
    <source>
        <dbReference type="SAM" id="MobiDB-lite"/>
    </source>
</evidence>
<sequence>PWSSSLPSSYPSSLLPGSSGGFSQQSSFPPNMQHHGDMPYHHPVSPSQDPQLLSSSGLPPMSSFRGGQPVGGPGLPSSGPGYATSAS</sequence>
<dbReference type="AlphaFoldDB" id="A0A0B7C4E7"/>
<feature type="non-terminal residue" evidence="2">
    <location>
        <position position="87"/>
    </location>
</feature>
<accession>A0A0B7C4E7</accession>
<proteinExistence type="predicted"/>